<dbReference type="NCBIfam" id="NF041240">
    <property type="entry name" value="YebF_not_Cmi"/>
    <property type="match status" value="1"/>
</dbReference>
<keyword evidence="3" id="KW-0732">Signal</keyword>
<dbReference type="Proteomes" id="UP001056873">
    <property type="component" value="Chromosome"/>
</dbReference>
<dbReference type="RefSeq" id="WP_252960557.1">
    <property type="nucleotide sequence ID" value="NZ_CAMIPH010000018.1"/>
</dbReference>
<protein>
    <recommendedName>
        <fullName evidence="6">YebF-like protein</fullName>
    </recommendedName>
</protein>
<keyword evidence="5" id="KW-1185">Reference proteome</keyword>
<dbReference type="Pfam" id="PF13995">
    <property type="entry name" value="YebF"/>
    <property type="match status" value="1"/>
</dbReference>
<dbReference type="InterPro" id="IPR025603">
    <property type="entry name" value="YebF/ColM_immunity"/>
</dbReference>
<organism evidence="4 5">
    <name type="scientific">Serratia entomophila</name>
    <dbReference type="NCBI Taxonomy" id="42906"/>
    <lineage>
        <taxon>Bacteria</taxon>
        <taxon>Pseudomonadati</taxon>
        <taxon>Pseudomonadota</taxon>
        <taxon>Gammaproteobacteria</taxon>
        <taxon>Enterobacterales</taxon>
        <taxon>Yersiniaceae</taxon>
        <taxon>Serratia</taxon>
    </lineage>
</organism>
<name>A0ABY5CMY2_9GAMM</name>
<sequence>MKRTGPGLAIALLATAALSTAAQAQAQAQAQEQRSAKVALRVGLQPAEVAAQVKRDFLQNRITRWESDKKLLGTATPIAWVSPDAISGKDQVWQVPLTVRGTKLDKIYNVTLDCNSGEITYGEPQ</sequence>
<feature type="chain" id="PRO_5046761362" description="YebF-like protein" evidence="3">
    <location>
        <begin position="25"/>
        <end position="125"/>
    </location>
</feature>
<dbReference type="PROSITE" id="PS51979">
    <property type="entry name" value="YEBF_CMI"/>
    <property type="match status" value="1"/>
</dbReference>
<gene>
    <name evidence="4" type="ORF">KFQ06_13530</name>
</gene>
<reference evidence="4" key="1">
    <citation type="journal article" date="2022" name="BMC Genomics">
        <title>Genome sequence of the entomopathogenic Serratia entomophila isolate 626 and characterisation of the species specific itaconate degradation pathway.</title>
        <authorList>
            <person name="Vaughan A.L."/>
            <person name="Altermann E."/>
            <person name="Glare T.R."/>
            <person name="Hurst M.R.H."/>
        </authorList>
    </citation>
    <scope>NUCLEOTIDE SEQUENCE</scope>
    <source>
        <strain evidence="4">626</strain>
    </source>
</reference>
<keyword evidence="1" id="KW-1015">Disulfide bond</keyword>
<dbReference type="InterPro" id="IPR038703">
    <property type="entry name" value="YebF/Cmi_sf"/>
</dbReference>
<comment type="caution">
    <text evidence="2">Lacks conserved residue(s) required for the propagation of feature annotation.</text>
</comment>
<evidence type="ECO:0000313" key="5">
    <source>
        <dbReference type="Proteomes" id="UP001056873"/>
    </source>
</evidence>
<evidence type="ECO:0000256" key="1">
    <source>
        <dbReference type="ARBA" id="ARBA00023157"/>
    </source>
</evidence>
<accession>A0ABY5CMY2</accession>
<dbReference type="Gene3D" id="3.10.450.300">
    <property type="entry name" value="YebF/Colicin-M immunity protein"/>
    <property type="match status" value="1"/>
</dbReference>
<proteinExistence type="predicted"/>
<evidence type="ECO:0008006" key="6">
    <source>
        <dbReference type="Google" id="ProtNLM"/>
    </source>
</evidence>
<evidence type="ECO:0000313" key="4">
    <source>
        <dbReference type="EMBL" id="USU99084.1"/>
    </source>
</evidence>
<evidence type="ECO:0000256" key="3">
    <source>
        <dbReference type="SAM" id="SignalP"/>
    </source>
</evidence>
<dbReference type="EMBL" id="CP074347">
    <property type="protein sequence ID" value="USU99084.1"/>
    <property type="molecule type" value="Genomic_DNA"/>
</dbReference>
<feature type="signal peptide" evidence="3">
    <location>
        <begin position="1"/>
        <end position="24"/>
    </location>
</feature>
<evidence type="ECO:0000256" key="2">
    <source>
        <dbReference type="PROSITE-ProRule" id="PRU01323"/>
    </source>
</evidence>